<dbReference type="STRING" id="171383.AKJ31_20985"/>
<dbReference type="EMBL" id="LHPI01000035">
    <property type="protein sequence ID" value="KOO05626.1"/>
    <property type="molecule type" value="Genomic_DNA"/>
</dbReference>
<dbReference type="Gene3D" id="2.60.40.10">
    <property type="entry name" value="Immunoglobulins"/>
    <property type="match status" value="1"/>
</dbReference>
<dbReference type="SUPFAM" id="SSF49313">
    <property type="entry name" value="Cadherin-like"/>
    <property type="match status" value="1"/>
</dbReference>
<organism evidence="3 4">
    <name type="scientific">Vibrio hepatarius</name>
    <dbReference type="NCBI Taxonomy" id="171383"/>
    <lineage>
        <taxon>Bacteria</taxon>
        <taxon>Pseudomonadati</taxon>
        <taxon>Pseudomonadota</taxon>
        <taxon>Gammaproteobacteria</taxon>
        <taxon>Vibrionales</taxon>
        <taxon>Vibrionaceae</taxon>
        <taxon>Vibrio</taxon>
        <taxon>Vibrio oreintalis group</taxon>
    </lineage>
</organism>
<evidence type="ECO:0000256" key="1">
    <source>
        <dbReference type="SAM" id="SignalP"/>
    </source>
</evidence>
<proteinExistence type="predicted"/>
<dbReference type="OrthoDB" id="5819179at2"/>
<name>A0A0M0HU68_9VIBR</name>
<reference evidence="4" key="1">
    <citation type="submission" date="2015-08" db="EMBL/GenBank/DDBJ databases">
        <title>Vibrio galatheae sp. nov., a novel member of the Vibrionaceae family isolated from the Solomon Islands.</title>
        <authorList>
            <person name="Giubergia S."/>
            <person name="Machado H."/>
            <person name="Mateiu R.V."/>
            <person name="Gram L."/>
        </authorList>
    </citation>
    <scope>NUCLEOTIDE SEQUENCE [LARGE SCALE GENOMIC DNA]</scope>
    <source>
        <strain evidence="4">DSM 19134</strain>
    </source>
</reference>
<feature type="chain" id="PRO_5005600281" description="Dystroglycan-type cadherin-like domain-containing protein" evidence="1">
    <location>
        <begin position="20"/>
        <end position="752"/>
    </location>
</feature>
<dbReference type="GO" id="GO:0005509">
    <property type="term" value="F:calcium ion binding"/>
    <property type="evidence" value="ECO:0007669"/>
    <property type="project" value="InterPro"/>
</dbReference>
<gene>
    <name evidence="3" type="ORF">AKJ31_20985</name>
</gene>
<dbReference type="GO" id="GO:0016020">
    <property type="term" value="C:membrane"/>
    <property type="evidence" value="ECO:0007669"/>
    <property type="project" value="InterPro"/>
</dbReference>
<feature type="signal peptide" evidence="1">
    <location>
        <begin position="1"/>
        <end position="19"/>
    </location>
</feature>
<dbReference type="SMART" id="SM00736">
    <property type="entry name" value="CADG"/>
    <property type="match status" value="1"/>
</dbReference>
<evidence type="ECO:0000259" key="2">
    <source>
        <dbReference type="SMART" id="SM00736"/>
    </source>
</evidence>
<dbReference type="PATRIC" id="fig|171383.3.peg.4289"/>
<dbReference type="RefSeq" id="WP_053410985.1">
    <property type="nucleotide sequence ID" value="NZ_LHPI01000035.1"/>
</dbReference>
<keyword evidence="1" id="KW-0732">Signal</keyword>
<sequence length="752" mass="80559">MKKMSLLAASVAIALTGCGGGSGSDNTSTAQSGLEITAIDGYLKNAAVWVDTNENLVLDTGEDTKLDVVTNEYGKFTLPEEYKSQTVFIQAIAGQTEDTTRGIVTETFSLASTSGSSVVNPMTNMVVSKVAKQLASDPTLDVVAAKKAAKEEVVAKLTQSGLNVDASMIFGDYIAKADESKEAQALNAIGEALVDNADIDVEKQLEVADLVAKEANDIIENKGDMTDFAPVITVPTDDSPIVVEKNHRPTSSQTIEPITVVLGDAITSFTASFTDIDADTLTYELKALKLANGLNGLSINSTTGAISGTPESAGVFTYQVFATDEHKARSYPLTFTVTVEAPNTAPVVNEDVKAQLQAEVDAWHWVEGEQPVDTLNISTLFDDADSDLLTYRVLSSLSKNGGVETGFQVHVDGNGSVSFDGPVPNSAEAGAEHLYVYAKDSVNAGESYVMFELPAIAEGTPVEPVHPLEGKTWYRLDHGSSDGNGENSYSSIWCDSIRFEDNVIYGNQRTIDNLTSCSVAETPMEGASYVITDGTLVATFNGFEDGQAFTETLAIEVKGSADAISSGAQTVVYRDTNDGSGERYTYFSNKADADKRLTIKSDVGPDGRSFGMYLPAEQYPNYDLGRITVSMTDYVASHDNNVMDANVFFDIDNKDFTCSEVREFFYQFEFTGKDIGTVVSTDWDGSPIECFTGEEDSGPNGAMIKHAAVDFDLPALTVGNVYSIIGRVKGAQGEYIEAIKFNIEWTGIGDTE</sequence>
<dbReference type="InterPro" id="IPR006644">
    <property type="entry name" value="Cadg"/>
</dbReference>
<dbReference type="Pfam" id="PF05345">
    <property type="entry name" value="He_PIG"/>
    <property type="match status" value="1"/>
</dbReference>
<evidence type="ECO:0000313" key="4">
    <source>
        <dbReference type="Proteomes" id="UP000037530"/>
    </source>
</evidence>
<keyword evidence="4" id="KW-1185">Reference proteome</keyword>
<dbReference type="InterPro" id="IPR015919">
    <property type="entry name" value="Cadherin-like_sf"/>
</dbReference>
<protein>
    <recommendedName>
        <fullName evidence="2">Dystroglycan-type cadherin-like domain-containing protein</fullName>
    </recommendedName>
</protein>
<accession>A0A0M0HU68</accession>
<comment type="caution">
    <text evidence="3">The sequence shown here is derived from an EMBL/GenBank/DDBJ whole genome shotgun (WGS) entry which is preliminary data.</text>
</comment>
<dbReference type="PROSITE" id="PS51257">
    <property type="entry name" value="PROKAR_LIPOPROTEIN"/>
    <property type="match status" value="1"/>
</dbReference>
<dbReference type="AlphaFoldDB" id="A0A0M0HU68"/>
<dbReference type="InterPro" id="IPR013783">
    <property type="entry name" value="Ig-like_fold"/>
</dbReference>
<feature type="domain" description="Dystroglycan-type cadherin-like" evidence="2">
    <location>
        <begin position="250"/>
        <end position="346"/>
    </location>
</feature>
<evidence type="ECO:0000313" key="3">
    <source>
        <dbReference type="EMBL" id="KOO05626.1"/>
    </source>
</evidence>
<dbReference type="Proteomes" id="UP000037530">
    <property type="component" value="Unassembled WGS sequence"/>
</dbReference>